<keyword evidence="5" id="KW-0808">Transferase</keyword>
<evidence type="ECO:0000256" key="6">
    <source>
        <dbReference type="ARBA" id="ARBA00022692"/>
    </source>
</evidence>
<dbReference type="PROSITE" id="PS00518">
    <property type="entry name" value="ZF_RING_1"/>
    <property type="match status" value="1"/>
</dbReference>
<comment type="similarity">
    <text evidence="3">Belongs to the pex2/pex10/pex12 family.</text>
</comment>
<keyword evidence="12" id="KW-1133">Transmembrane helix</keyword>
<evidence type="ECO:0000256" key="17">
    <source>
        <dbReference type="ARBA" id="ARBA00034523"/>
    </source>
</evidence>
<dbReference type="Proteomes" id="UP001054857">
    <property type="component" value="Unassembled WGS sequence"/>
</dbReference>
<evidence type="ECO:0000256" key="7">
    <source>
        <dbReference type="ARBA" id="ARBA00022723"/>
    </source>
</evidence>
<keyword evidence="7" id="KW-0479">Metal-binding</keyword>
<dbReference type="InterPro" id="IPR001841">
    <property type="entry name" value="Znf_RING"/>
</dbReference>
<keyword evidence="11" id="KW-0653">Protein transport</keyword>
<dbReference type="EC" id="2.3.2.36" evidence="17"/>
<protein>
    <recommendedName>
        <fullName evidence="17">RING-type E3 ubiquitin transferase (cysteine targeting)</fullName>
        <ecNumber evidence="17">2.3.2.36</ecNumber>
    </recommendedName>
    <alternativeName>
        <fullName evidence="15">Peroxin-2</fullName>
    </alternativeName>
</protein>
<evidence type="ECO:0000259" key="20">
    <source>
        <dbReference type="PROSITE" id="PS50089"/>
    </source>
</evidence>
<keyword evidence="13" id="KW-0472">Membrane</keyword>
<keyword evidence="10" id="KW-0862">Zinc</keyword>
<keyword evidence="8 18" id="KW-0863">Zinc-finger</keyword>
<dbReference type="GO" id="GO:0061630">
    <property type="term" value="F:ubiquitin protein ligase activity"/>
    <property type="evidence" value="ECO:0007669"/>
    <property type="project" value="UniProtKB-EC"/>
</dbReference>
<keyword evidence="9" id="KW-0833">Ubl conjugation pathway</keyword>
<proteinExistence type="inferred from homology"/>
<evidence type="ECO:0000256" key="15">
    <source>
        <dbReference type="ARBA" id="ARBA00032511"/>
    </source>
</evidence>
<evidence type="ECO:0000313" key="22">
    <source>
        <dbReference type="Proteomes" id="UP001054857"/>
    </source>
</evidence>
<comment type="catalytic activity">
    <reaction evidence="16">
        <text>[E2 ubiquitin-conjugating enzyme]-S-ubiquitinyl-L-cysteine + [acceptor protein]-L-cysteine = [E2 ubiquitin-conjugating enzyme]-L-cysteine + [acceptor protein]-S-ubiquitinyl-L-cysteine.</text>
        <dbReference type="EC" id="2.3.2.36"/>
    </reaction>
</comment>
<evidence type="ECO:0000313" key="21">
    <source>
        <dbReference type="EMBL" id="GFR50535.1"/>
    </source>
</evidence>
<evidence type="ECO:0000256" key="5">
    <source>
        <dbReference type="ARBA" id="ARBA00022679"/>
    </source>
</evidence>
<name>A0AAD3DYU3_9CHLO</name>
<reference evidence="21 22" key="1">
    <citation type="journal article" date="2021" name="Sci. Rep.">
        <title>Genome sequencing of the multicellular alga Astrephomene provides insights into convergent evolution of germ-soma differentiation.</title>
        <authorList>
            <person name="Yamashita S."/>
            <person name="Yamamoto K."/>
            <person name="Matsuzaki R."/>
            <person name="Suzuki S."/>
            <person name="Yamaguchi H."/>
            <person name="Hirooka S."/>
            <person name="Minakuchi Y."/>
            <person name="Miyagishima S."/>
            <person name="Kawachi M."/>
            <person name="Toyoda A."/>
            <person name="Nozaki H."/>
        </authorList>
    </citation>
    <scope>NUCLEOTIDE SEQUENCE [LARGE SCALE GENOMIC DNA]</scope>
    <source>
        <strain evidence="21 22">NIES-4017</strain>
    </source>
</reference>
<comment type="pathway">
    <text evidence="2">Protein modification; protein ubiquitination.</text>
</comment>
<evidence type="ECO:0000256" key="16">
    <source>
        <dbReference type="ARBA" id="ARBA00034438"/>
    </source>
</evidence>
<accession>A0AAD3DYU3</accession>
<sequence length="468" mass="50216">LAAALAAPEMEALALSTSRTTSAPAATPGVSLTTARHTSTAAAATTPSSSTAPTPSRPSFCPPPPPPLPAPARPLPSLRILRSSQADALRLDAELGGMLQEQLGRLFEHFTPGQAARFEPEVQAVMAAMVFWLSVWSGRATPGSELLNMRYRNERAVAAGPVELVGASGVEGPGLSRVQRVVLGLGSVVLPYAWTRLCRAAHAADWGAAASSSSYDDDNNAHDAWVTAPSNQPSWDSTEGNDHEGSSNNSSLGSRLLSRFRSRRGGQQSSHPSWRQLAWRAMRWSEGALHAAALLHSWAFLVRGDYRTLLERVVGARLVWRRAVMSRVVSFEYLNRQLLWEQVAEVVMLLLPALDLARMRRALGRLLPRPAGAGGSSGGTQLPPPKQPEQQQQQQEASAPAHHDEDSPPPPPPPPPACCPVCDTPDMLTAVRALPCGHPFCYYCLRSHTQADPGYCCPSCGVRVAAMR</sequence>
<evidence type="ECO:0000256" key="11">
    <source>
        <dbReference type="ARBA" id="ARBA00022927"/>
    </source>
</evidence>
<feature type="non-terminal residue" evidence="21">
    <location>
        <position position="468"/>
    </location>
</feature>
<keyword evidence="14" id="KW-0576">Peroxisome</keyword>
<feature type="non-terminal residue" evidence="21">
    <location>
        <position position="1"/>
    </location>
</feature>
<dbReference type="InterPro" id="IPR025654">
    <property type="entry name" value="PEX2/10"/>
</dbReference>
<feature type="region of interest" description="Disordered" evidence="19">
    <location>
        <begin position="368"/>
        <end position="414"/>
    </location>
</feature>
<evidence type="ECO:0000256" key="18">
    <source>
        <dbReference type="PROSITE-ProRule" id="PRU00175"/>
    </source>
</evidence>
<dbReference type="SUPFAM" id="SSF57850">
    <property type="entry name" value="RING/U-box"/>
    <property type="match status" value="1"/>
</dbReference>
<evidence type="ECO:0000256" key="10">
    <source>
        <dbReference type="ARBA" id="ARBA00022833"/>
    </source>
</evidence>
<dbReference type="EMBL" id="BMAR01000038">
    <property type="protein sequence ID" value="GFR50535.1"/>
    <property type="molecule type" value="Genomic_DNA"/>
</dbReference>
<dbReference type="InterPro" id="IPR006845">
    <property type="entry name" value="Pex_N"/>
</dbReference>
<comment type="caution">
    <text evidence="21">The sequence shown here is derived from an EMBL/GenBank/DDBJ whole genome shotgun (WGS) entry which is preliminary data.</text>
</comment>
<feature type="region of interest" description="Disordered" evidence="19">
    <location>
        <begin position="11"/>
        <end position="75"/>
    </location>
</feature>
<feature type="compositionally biased region" description="Low complexity" evidence="19">
    <location>
        <begin position="11"/>
        <end position="59"/>
    </location>
</feature>
<keyword evidence="6" id="KW-0812">Transmembrane</keyword>
<dbReference type="PROSITE" id="PS50089">
    <property type="entry name" value="ZF_RING_2"/>
    <property type="match status" value="1"/>
</dbReference>
<evidence type="ECO:0000256" key="9">
    <source>
        <dbReference type="ARBA" id="ARBA00022786"/>
    </source>
</evidence>
<dbReference type="GO" id="GO:0008270">
    <property type="term" value="F:zinc ion binding"/>
    <property type="evidence" value="ECO:0007669"/>
    <property type="project" value="UniProtKB-KW"/>
</dbReference>
<dbReference type="GO" id="GO:0016558">
    <property type="term" value="P:protein import into peroxisome matrix"/>
    <property type="evidence" value="ECO:0007669"/>
    <property type="project" value="InterPro"/>
</dbReference>
<organism evidence="21 22">
    <name type="scientific">Astrephomene gubernaculifera</name>
    <dbReference type="NCBI Taxonomy" id="47775"/>
    <lineage>
        <taxon>Eukaryota</taxon>
        <taxon>Viridiplantae</taxon>
        <taxon>Chlorophyta</taxon>
        <taxon>core chlorophytes</taxon>
        <taxon>Chlorophyceae</taxon>
        <taxon>CS clade</taxon>
        <taxon>Chlamydomonadales</taxon>
        <taxon>Astrephomenaceae</taxon>
        <taxon>Astrephomene</taxon>
    </lineage>
</organism>
<keyword evidence="22" id="KW-1185">Reference proteome</keyword>
<dbReference type="PANTHER" id="PTHR48178">
    <property type="entry name" value="PEROXISOME BIOGENESIS FACTOR 2"/>
    <property type="match status" value="1"/>
</dbReference>
<evidence type="ECO:0000256" key="12">
    <source>
        <dbReference type="ARBA" id="ARBA00022989"/>
    </source>
</evidence>
<keyword evidence="4" id="KW-0813">Transport</keyword>
<dbReference type="GO" id="GO:0005778">
    <property type="term" value="C:peroxisomal membrane"/>
    <property type="evidence" value="ECO:0007669"/>
    <property type="project" value="UniProtKB-SubCell"/>
</dbReference>
<gene>
    <name evidence="21" type="ORF">Agub_g12805</name>
</gene>
<evidence type="ECO:0000256" key="4">
    <source>
        <dbReference type="ARBA" id="ARBA00022448"/>
    </source>
</evidence>
<evidence type="ECO:0000256" key="19">
    <source>
        <dbReference type="SAM" id="MobiDB-lite"/>
    </source>
</evidence>
<feature type="compositionally biased region" description="Pro residues" evidence="19">
    <location>
        <begin position="60"/>
        <end position="74"/>
    </location>
</feature>
<dbReference type="InterPro" id="IPR013083">
    <property type="entry name" value="Znf_RING/FYVE/PHD"/>
</dbReference>
<dbReference type="PANTHER" id="PTHR48178:SF1">
    <property type="entry name" value="PEROXISOME BIOGENESIS FACTOR 2"/>
    <property type="match status" value="1"/>
</dbReference>
<evidence type="ECO:0000256" key="13">
    <source>
        <dbReference type="ARBA" id="ARBA00023136"/>
    </source>
</evidence>
<feature type="domain" description="RING-type" evidence="20">
    <location>
        <begin position="419"/>
        <end position="460"/>
    </location>
</feature>
<dbReference type="InterPro" id="IPR017907">
    <property type="entry name" value="Znf_RING_CS"/>
</dbReference>
<dbReference type="Gene3D" id="3.30.40.10">
    <property type="entry name" value="Zinc/RING finger domain, C3HC4 (zinc finger)"/>
    <property type="match status" value="1"/>
</dbReference>
<evidence type="ECO:0000256" key="14">
    <source>
        <dbReference type="ARBA" id="ARBA00023140"/>
    </source>
</evidence>
<evidence type="ECO:0000256" key="1">
    <source>
        <dbReference type="ARBA" id="ARBA00004585"/>
    </source>
</evidence>
<evidence type="ECO:0000256" key="2">
    <source>
        <dbReference type="ARBA" id="ARBA00004906"/>
    </source>
</evidence>
<evidence type="ECO:0000256" key="3">
    <source>
        <dbReference type="ARBA" id="ARBA00008704"/>
    </source>
</evidence>
<comment type="subcellular location">
    <subcellularLocation>
        <location evidence="1">Peroxisome membrane</location>
        <topology evidence="1">Multi-pass membrane protein</topology>
    </subcellularLocation>
</comment>
<dbReference type="Pfam" id="PF04757">
    <property type="entry name" value="Pex2_Pex12"/>
    <property type="match status" value="1"/>
</dbReference>
<dbReference type="AlphaFoldDB" id="A0AAD3DYU3"/>
<feature type="region of interest" description="Disordered" evidence="19">
    <location>
        <begin position="221"/>
        <end position="253"/>
    </location>
</feature>
<dbReference type="SMART" id="SM00184">
    <property type="entry name" value="RING"/>
    <property type="match status" value="1"/>
</dbReference>
<feature type="compositionally biased region" description="Polar residues" evidence="19">
    <location>
        <begin position="228"/>
        <end position="238"/>
    </location>
</feature>
<evidence type="ECO:0000256" key="8">
    <source>
        <dbReference type="ARBA" id="ARBA00022771"/>
    </source>
</evidence>